<evidence type="ECO:0000256" key="4">
    <source>
        <dbReference type="ARBA" id="ARBA00022884"/>
    </source>
</evidence>
<dbReference type="Gene3D" id="3.40.50.150">
    <property type="entry name" value="Vaccinia Virus protein VP39"/>
    <property type="match status" value="1"/>
</dbReference>
<dbReference type="InterPro" id="IPR029063">
    <property type="entry name" value="SAM-dependent_MTases_sf"/>
</dbReference>
<dbReference type="Proteomes" id="UP000825935">
    <property type="component" value="Chromosome 10"/>
</dbReference>
<dbReference type="CDD" id="cd02440">
    <property type="entry name" value="AdoMet_MTases"/>
    <property type="match status" value="1"/>
</dbReference>
<dbReference type="PRINTS" id="PR02009">
    <property type="entry name" value="RCMTFMUVIRPL"/>
</dbReference>
<evidence type="ECO:0000256" key="2">
    <source>
        <dbReference type="ARBA" id="ARBA00022679"/>
    </source>
</evidence>
<dbReference type="InterPro" id="IPR035926">
    <property type="entry name" value="NusB-like_sf"/>
</dbReference>
<dbReference type="GO" id="GO:0006355">
    <property type="term" value="P:regulation of DNA-templated transcription"/>
    <property type="evidence" value="ECO:0007669"/>
    <property type="project" value="InterPro"/>
</dbReference>
<keyword evidence="4 5" id="KW-0694">RNA-binding</keyword>
<dbReference type="InterPro" id="IPR023268">
    <property type="entry name" value="RCMT_RsmB-rel_pln"/>
</dbReference>
<proteinExistence type="inferred from homology"/>
<accession>A0A8T2U097</accession>
<dbReference type="Gene3D" id="1.10.940.10">
    <property type="entry name" value="NusB-like"/>
    <property type="match status" value="1"/>
</dbReference>
<dbReference type="InterPro" id="IPR023267">
    <property type="entry name" value="RCMT"/>
</dbReference>
<gene>
    <name evidence="8" type="ORF">KP509_10G067000</name>
</gene>
<feature type="region of interest" description="Disordered" evidence="6">
    <location>
        <begin position="51"/>
        <end position="70"/>
    </location>
</feature>
<protein>
    <recommendedName>
        <fullName evidence="7">SAM-dependent MTase RsmB/NOP-type domain-containing protein</fullName>
    </recommendedName>
</protein>
<evidence type="ECO:0000313" key="8">
    <source>
        <dbReference type="EMBL" id="KAH7427920.1"/>
    </source>
</evidence>
<keyword evidence="1 5" id="KW-0489">Methyltransferase</keyword>
<dbReference type="InterPro" id="IPR054728">
    <property type="entry name" value="RsmB-like_ferredoxin"/>
</dbReference>
<dbReference type="PANTHER" id="PTHR22807:SF61">
    <property type="entry name" value="NOL1_NOP2_SUN FAMILY PROTEIN _ ANTITERMINATION NUSB DOMAIN-CONTAINING PROTEIN"/>
    <property type="match status" value="1"/>
</dbReference>
<dbReference type="Pfam" id="PF01189">
    <property type="entry name" value="Methyltr_RsmB-F"/>
    <property type="match status" value="1"/>
</dbReference>
<dbReference type="InterPro" id="IPR006027">
    <property type="entry name" value="NusB_RsmB_TIM44"/>
</dbReference>
<keyword evidence="2 5" id="KW-0808">Transferase</keyword>
<feature type="binding site" evidence="5">
    <location>
        <position position="412"/>
    </location>
    <ligand>
        <name>S-adenosyl-L-methionine</name>
        <dbReference type="ChEBI" id="CHEBI:59789"/>
    </ligand>
</feature>
<dbReference type="SUPFAM" id="SSF48013">
    <property type="entry name" value="NusB-like"/>
    <property type="match status" value="1"/>
</dbReference>
<feature type="domain" description="SAM-dependent MTase RsmB/NOP-type" evidence="7">
    <location>
        <begin position="267"/>
        <end position="572"/>
    </location>
</feature>
<evidence type="ECO:0000256" key="6">
    <source>
        <dbReference type="SAM" id="MobiDB-lite"/>
    </source>
</evidence>
<dbReference type="Pfam" id="PF01029">
    <property type="entry name" value="NusB"/>
    <property type="match status" value="1"/>
</dbReference>
<dbReference type="OMA" id="RVNRQHH"/>
<dbReference type="GO" id="GO:0001510">
    <property type="term" value="P:RNA methylation"/>
    <property type="evidence" value="ECO:0007669"/>
    <property type="project" value="InterPro"/>
</dbReference>
<evidence type="ECO:0000259" key="7">
    <source>
        <dbReference type="PROSITE" id="PS51686"/>
    </source>
</evidence>
<organism evidence="8 9">
    <name type="scientific">Ceratopteris richardii</name>
    <name type="common">Triangle waterfern</name>
    <dbReference type="NCBI Taxonomy" id="49495"/>
    <lineage>
        <taxon>Eukaryota</taxon>
        <taxon>Viridiplantae</taxon>
        <taxon>Streptophyta</taxon>
        <taxon>Embryophyta</taxon>
        <taxon>Tracheophyta</taxon>
        <taxon>Polypodiopsida</taxon>
        <taxon>Polypodiidae</taxon>
        <taxon>Polypodiales</taxon>
        <taxon>Pteridineae</taxon>
        <taxon>Pteridaceae</taxon>
        <taxon>Parkerioideae</taxon>
        <taxon>Ceratopteris</taxon>
    </lineage>
</organism>
<evidence type="ECO:0000256" key="3">
    <source>
        <dbReference type="ARBA" id="ARBA00022691"/>
    </source>
</evidence>
<dbReference type="FunFam" id="3.30.70.1170:FF:000003">
    <property type="entry name" value="16S rRNA (Cytosine(967)-C(5))-methyltransferase RsmB"/>
    <property type="match status" value="1"/>
</dbReference>
<dbReference type="PROSITE" id="PS51686">
    <property type="entry name" value="SAM_MT_RSMB_NOP"/>
    <property type="match status" value="1"/>
</dbReference>
<dbReference type="PRINTS" id="PR02008">
    <property type="entry name" value="RCMTFAMILY"/>
</dbReference>
<comment type="caution">
    <text evidence="8">The sequence shown here is derived from an EMBL/GenBank/DDBJ whole genome shotgun (WGS) entry which is preliminary data.</text>
</comment>
<comment type="caution">
    <text evidence="5">Lacks conserved residue(s) required for the propagation of feature annotation.</text>
</comment>
<dbReference type="PANTHER" id="PTHR22807">
    <property type="entry name" value="NOP2 YEAST -RELATED NOL1/NOP2/FMU SUN DOMAIN-CONTAINING"/>
    <property type="match status" value="1"/>
</dbReference>
<evidence type="ECO:0000256" key="1">
    <source>
        <dbReference type="ARBA" id="ARBA00022603"/>
    </source>
</evidence>
<feature type="binding site" evidence="5">
    <location>
        <begin position="359"/>
        <end position="365"/>
    </location>
    <ligand>
        <name>S-adenosyl-L-methionine</name>
        <dbReference type="ChEBI" id="CHEBI:59789"/>
    </ligand>
</feature>
<dbReference type="AlphaFoldDB" id="A0A8T2U097"/>
<keyword evidence="3 5" id="KW-0949">S-adenosyl-L-methionine</keyword>
<dbReference type="OrthoDB" id="427002at2759"/>
<name>A0A8T2U097_CERRI</name>
<dbReference type="GO" id="GO:0003723">
    <property type="term" value="F:RNA binding"/>
    <property type="evidence" value="ECO:0007669"/>
    <property type="project" value="UniProtKB-UniRule"/>
</dbReference>
<dbReference type="GO" id="GO:0008173">
    <property type="term" value="F:RNA methyltransferase activity"/>
    <property type="evidence" value="ECO:0007669"/>
    <property type="project" value="InterPro"/>
</dbReference>
<dbReference type="Gene3D" id="3.30.70.1170">
    <property type="entry name" value="Sun protein, domain 3"/>
    <property type="match status" value="1"/>
</dbReference>
<reference evidence="8" key="1">
    <citation type="submission" date="2021-08" db="EMBL/GenBank/DDBJ databases">
        <title>WGS assembly of Ceratopteris richardii.</title>
        <authorList>
            <person name="Marchant D.B."/>
            <person name="Chen G."/>
            <person name="Jenkins J."/>
            <person name="Shu S."/>
            <person name="Leebens-Mack J."/>
            <person name="Grimwood J."/>
            <person name="Schmutz J."/>
            <person name="Soltis P."/>
            <person name="Soltis D."/>
            <person name="Chen Z.-H."/>
        </authorList>
    </citation>
    <scope>NUCLEOTIDE SEQUENCE</scope>
    <source>
        <strain evidence="8">Whitten #5841</strain>
        <tissue evidence="8">Leaf</tissue>
    </source>
</reference>
<dbReference type="Pfam" id="PF22458">
    <property type="entry name" value="RsmF-B_ferredox"/>
    <property type="match status" value="1"/>
</dbReference>
<keyword evidence="9" id="KW-1185">Reference proteome</keyword>
<dbReference type="InterPro" id="IPR001678">
    <property type="entry name" value="MeTrfase_RsmB-F_NOP2_dom"/>
</dbReference>
<evidence type="ECO:0000256" key="5">
    <source>
        <dbReference type="PROSITE-ProRule" id="PRU01023"/>
    </source>
</evidence>
<sequence>MQSLKLGGTAAAVSDVQRARLTSRKTTRSGEHSLVDISRKAQSGLCFSASTRPVSQTAAPSSPGRQQQHFPVRREVSNYRAFSVVRLLRIEQGGAYADVLSQDGEHAWDRELDYVARTLGFRTAALDPQGQRQVTEIVAGITRWKRYVDFLIKSYYDPHAYDRMEPLLRQILRLGVYELVKMGTPPHAAVNETVKLAKVALRQGAGALVNGVLRTISRDQARGELLEPKVEGDSRSQARALADLYSHPVWMVRRWLCRFGRSETIALMDWNNKPPTYSLRANSARRVSRKSLLETLNELNVISEPSSVLEDFVRVSGGLQAVIRGGLMQRGLCSVQDESGGLVVKVIDPQPGDIIIDCCAAPGGKALNMAACLQKEGKDLFYHCRHKFPMVDILKMKLAVFNLGAGKVFAVDINKGKLSLLQNAAIHLGVDDVVITECSDLCSYADRHDLLADKVLVDAPCSGLGVLSKRADLRWRKTSTELEDMVNLQSILLRSAARLVKPGGVLVYSTCSIEPEENHGQVYNFLGCHREFKLESVEGYVPKTFVTREGYFASLPHLHNMDGAFAARFVRMRV</sequence>
<feature type="binding site" evidence="5">
    <location>
        <position position="458"/>
    </location>
    <ligand>
        <name>S-adenosyl-L-methionine</name>
        <dbReference type="ChEBI" id="CHEBI:59789"/>
    </ligand>
</feature>
<comment type="similarity">
    <text evidence="5">Belongs to the class I-like SAM-binding methyltransferase superfamily. RsmB/NOP family.</text>
</comment>
<dbReference type="EMBL" id="CM035415">
    <property type="protein sequence ID" value="KAH7427920.1"/>
    <property type="molecule type" value="Genomic_DNA"/>
</dbReference>
<feature type="active site" description="Nucleophile" evidence="5">
    <location>
        <position position="511"/>
    </location>
</feature>
<dbReference type="SUPFAM" id="SSF53335">
    <property type="entry name" value="S-adenosyl-L-methionine-dependent methyltransferases"/>
    <property type="match status" value="1"/>
</dbReference>
<evidence type="ECO:0000313" key="9">
    <source>
        <dbReference type="Proteomes" id="UP000825935"/>
    </source>
</evidence>
<dbReference type="InterPro" id="IPR049560">
    <property type="entry name" value="MeTrfase_RsmB-F_NOP2_cat"/>
</dbReference>
<feature type="compositionally biased region" description="Polar residues" evidence="6">
    <location>
        <begin position="51"/>
        <end position="69"/>
    </location>
</feature>